<feature type="region of interest" description="Disordered" evidence="1">
    <location>
        <begin position="43"/>
        <end position="62"/>
    </location>
</feature>
<gene>
    <name evidence="2" type="ORF">EV664_103223</name>
</gene>
<name>A0A4R6FSJ4_9SPHN</name>
<dbReference type="Proteomes" id="UP000295493">
    <property type="component" value="Unassembled WGS sequence"/>
</dbReference>
<dbReference type="AlphaFoldDB" id="A0A4R6FSJ4"/>
<sequence length="186" mass="20142">MTASAGSRIWGSGTSSMRMPPTRCQTTAFMGYPICVRTQSEGVARAPRTEPGESNDAACRTKVAPEPMPPLFALFEGARRCRERDCAAHSVFAERIAGFGAQLIGQCLFDQFAPLPLAPNGIVVDRDAHPLRTVPGKNSHNPSAILVALDRPPPRSQQAATYCPGAVWFWPGCAPCICCIICIWRR</sequence>
<protein>
    <submittedName>
        <fullName evidence="2">Uncharacterized protein</fullName>
    </submittedName>
</protein>
<proteinExistence type="predicted"/>
<evidence type="ECO:0000313" key="2">
    <source>
        <dbReference type="EMBL" id="TDN84577.1"/>
    </source>
</evidence>
<evidence type="ECO:0000313" key="3">
    <source>
        <dbReference type="Proteomes" id="UP000295493"/>
    </source>
</evidence>
<organism evidence="2 3">
    <name type="scientific">Stakelama pacifica</name>
    <dbReference type="NCBI Taxonomy" id="517720"/>
    <lineage>
        <taxon>Bacteria</taxon>
        <taxon>Pseudomonadati</taxon>
        <taxon>Pseudomonadota</taxon>
        <taxon>Alphaproteobacteria</taxon>
        <taxon>Sphingomonadales</taxon>
        <taxon>Sphingomonadaceae</taxon>
        <taxon>Stakelama</taxon>
    </lineage>
</organism>
<keyword evidence="3" id="KW-1185">Reference proteome</keyword>
<reference evidence="2 3" key="1">
    <citation type="submission" date="2019-03" db="EMBL/GenBank/DDBJ databases">
        <title>Genomic Encyclopedia of Type Strains, Phase IV (KMG-IV): sequencing the most valuable type-strain genomes for metagenomic binning, comparative biology and taxonomic classification.</title>
        <authorList>
            <person name="Goeker M."/>
        </authorList>
    </citation>
    <scope>NUCLEOTIDE SEQUENCE [LARGE SCALE GENOMIC DNA]</scope>
    <source>
        <strain evidence="2 3">DSM 25059</strain>
    </source>
</reference>
<evidence type="ECO:0000256" key="1">
    <source>
        <dbReference type="SAM" id="MobiDB-lite"/>
    </source>
</evidence>
<accession>A0A4R6FSJ4</accession>
<comment type="caution">
    <text evidence="2">The sequence shown here is derived from an EMBL/GenBank/DDBJ whole genome shotgun (WGS) entry which is preliminary data.</text>
</comment>
<dbReference type="EMBL" id="SNWD01000003">
    <property type="protein sequence ID" value="TDN84577.1"/>
    <property type="molecule type" value="Genomic_DNA"/>
</dbReference>